<organism evidence="2 3">
    <name type="scientific">Holothuria leucospilota</name>
    <name type="common">Black long sea cucumber</name>
    <name type="synonym">Mertensiothuria leucospilota</name>
    <dbReference type="NCBI Taxonomy" id="206669"/>
    <lineage>
        <taxon>Eukaryota</taxon>
        <taxon>Metazoa</taxon>
        <taxon>Echinodermata</taxon>
        <taxon>Eleutherozoa</taxon>
        <taxon>Echinozoa</taxon>
        <taxon>Holothuroidea</taxon>
        <taxon>Aspidochirotacea</taxon>
        <taxon>Aspidochirotida</taxon>
        <taxon>Holothuriidae</taxon>
        <taxon>Holothuria</taxon>
    </lineage>
</organism>
<reference evidence="2" key="1">
    <citation type="submission" date="2021-10" db="EMBL/GenBank/DDBJ databases">
        <title>Tropical sea cucumber genome reveals ecological adaptation and Cuvierian tubules defense mechanism.</title>
        <authorList>
            <person name="Chen T."/>
        </authorList>
    </citation>
    <scope>NUCLEOTIDE SEQUENCE</scope>
    <source>
        <strain evidence="2">Nanhai2018</strain>
        <tissue evidence="2">Muscle</tissue>
    </source>
</reference>
<proteinExistence type="predicted"/>
<sequence length="125" mass="14939">MIRQLGIPTWFMSFSAAETRWVYLLRSLGRTLQNKELTDSEILNISWQEKSDFIQSDPVTCSRHFDYSVRRLISDVMQSSYHPVGDIIDYFYRVEFQQRCSHIHMLAWIKDAPQYGTEMKKWSHL</sequence>
<evidence type="ECO:0000313" key="3">
    <source>
        <dbReference type="Proteomes" id="UP001152320"/>
    </source>
</evidence>
<dbReference type="AlphaFoldDB" id="A0A9Q1HLP8"/>
<keyword evidence="3" id="KW-1185">Reference proteome</keyword>
<evidence type="ECO:0000259" key="1">
    <source>
        <dbReference type="Pfam" id="PF14214"/>
    </source>
</evidence>
<dbReference type="Proteomes" id="UP001152320">
    <property type="component" value="Chromosome 1"/>
</dbReference>
<protein>
    <recommendedName>
        <fullName evidence="1">Helitron helicase-like domain-containing protein</fullName>
    </recommendedName>
</protein>
<name>A0A9Q1HLP8_HOLLE</name>
<accession>A0A9Q1HLP8</accession>
<feature type="domain" description="Helitron helicase-like" evidence="1">
    <location>
        <begin position="1"/>
        <end position="106"/>
    </location>
</feature>
<evidence type="ECO:0000313" key="2">
    <source>
        <dbReference type="EMBL" id="KAJ8050008.1"/>
    </source>
</evidence>
<dbReference type="Pfam" id="PF14214">
    <property type="entry name" value="Helitron_like_N"/>
    <property type="match status" value="1"/>
</dbReference>
<comment type="caution">
    <text evidence="2">The sequence shown here is derived from an EMBL/GenBank/DDBJ whole genome shotgun (WGS) entry which is preliminary data.</text>
</comment>
<dbReference type="EMBL" id="JAIZAY010000001">
    <property type="protein sequence ID" value="KAJ8050008.1"/>
    <property type="molecule type" value="Genomic_DNA"/>
</dbReference>
<gene>
    <name evidence="2" type="ORF">HOLleu_03013</name>
</gene>
<dbReference type="OrthoDB" id="10064798at2759"/>
<dbReference type="InterPro" id="IPR025476">
    <property type="entry name" value="Helitron_helicase-like"/>
</dbReference>